<organism evidence="2 3">
    <name type="scientific">Glaesserella parasuis HPS10</name>
    <dbReference type="NCBI Taxonomy" id="1450514"/>
    <lineage>
        <taxon>Bacteria</taxon>
        <taxon>Pseudomonadati</taxon>
        <taxon>Pseudomonadota</taxon>
        <taxon>Gammaproteobacteria</taxon>
        <taxon>Pasteurellales</taxon>
        <taxon>Pasteurellaceae</taxon>
        <taxon>Glaesserella</taxon>
    </lineage>
</organism>
<dbReference type="AlphaFoldDB" id="A0A837AFP8"/>
<proteinExistence type="predicted"/>
<dbReference type="InterPro" id="IPR006315">
    <property type="entry name" value="OM_autotransptr_brl_dom"/>
</dbReference>
<evidence type="ECO:0000259" key="1">
    <source>
        <dbReference type="PROSITE" id="PS51208"/>
    </source>
</evidence>
<reference evidence="2 3" key="1">
    <citation type="submission" date="2014-02" db="EMBL/GenBank/DDBJ databases">
        <title>Comparative genomics of Haemophilus parasuis isolated from pig lungs.</title>
        <authorList>
            <person name="Kittichotirat W."/>
            <person name="Bumgarner R.E."/>
            <person name="Lawrence P."/>
        </authorList>
    </citation>
    <scope>NUCLEOTIDE SEQUENCE [LARGE SCALE GENOMIC DNA]</scope>
    <source>
        <strain evidence="2 3">HPS10</strain>
    </source>
</reference>
<dbReference type="Proteomes" id="UP000027036">
    <property type="component" value="Unassembled WGS sequence"/>
</dbReference>
<dbReference type="GO" id="GO:0019867">
    <property type="term" value="C:outer membrane"/>
    <property type="evidence" value="ECO:0007669"/>
    <property type="project" value="InterPro"/>
</dbReference>
<dbReference type="InterPro" id="IPR005546">
    <property type="entry name" value="Autotransporte_beta"/>
</dbReference>
<evidence type="ECO:0000313" key="3">
    <source>
        <dbReference type="Proteomes" id="UP000027036"/>
    </source>
</evidence>
<sequence>MANAKNKIKRSILMPNETRRVETEVKSKLYHFYTELGHRIKFEQGEISPFIGYQFDSVYQKAFDEGKNFGIQANRTQYNLNSYLLGLRATMKWGDLSLNTTLSHRMTPKAENAFGFNARYIGAESEIELQGISPAKYATMAKLGLNYQISKALHLFGEYEIARQKGGEKWQNVSVGMKYQF</sequence>
<name>A0A837AFP8_GLAPU</name>
<dbReference type="Pfam" id="PF03797">
    <property type="entry name" value="Autotransporter"/>
    <property type="match status" value="1"/>
</dbReference>
<accession>A0A837AFP8</accession>
<gene>
    <name evidence="2" type="ORF">HPS10_02265</name>
</gene>
<dbReference type="NCBIfam" id="TIGR01414">
    <property type="entry name" value="autotrans_barl"/>
    <property type="match status" value="1"/>
</dbReference>
<dbReference type="SUPFAM" id="SSF103515">
    <property type="entry name" value="Autotransporter"/>
    <property type="match status" value="1"/>
</dbReference>
<comment type="caution">
    <text evidence="2">The sequence shown here is derived from an EMBL/GenBank/DDBJ whole genome shotgun (WGS) entry which is preliminary data.</text>
</comment>
<feature type="domain" description="Autotransporter" evidence="1">
    <location>
        <begin position="1"/>
        <end position="181"/>
    </location>
</feature>
<dbReference type="PROSITE" id="PS51208">
    <property type="entry name" value="AUTOTRANSPORTER"/>
    <property type="match status" value="1"/>
</dbReference>
<dbReference type="Gene3D" id="2.40.128.130">
    <property type="entry name" value="Autotransporter beta-domain"/>
    <property type="match status" value="1"/>
</dbReference>
<evidence type="ECO:0000313" key="2">
    <source>
        <dbReference type="EMBL" id="KDB48800.1"/>
    </source>
</evidence>
<protein>
    <recommendedName>
        <fullName evidence="1">Autotransporter domain-containing protein</fullName>
    </recommendedName>
</protein>
<dbReference type="EMBL" id="JDSO01000026">
    <property type="protein sequence ID" value="KDB48800.1"/>
    <property type="molecule type" value="Genomic_DNA"/>
</dbReference>
<dbReference type="InterPro" id="IPR036709">
    <property type="entry name" value="Autotransporte_beta_dom_sf"/>
</dbReference>